<name>F0WFX9_9STRA</name>
<gene>
    <name evidence="1" type="primary">AlNc14C86G5512</name>
    <name evidence="1" type="ORF">ALNC14_062560</name>
</gene>
<dbReference type="HOGENOM" id="CLU_2138153_0_0_1"/>
<reference evidence="1" key="1">
    <citation type="journal article" date="2011" name="PLoS Biol.">
        <title>Gene gain and loss during evolution of obligate parasitism in the white rust pathogen of Arabidopsis thaliana.</title>
        <authorList>
            <person name="Kemen E."/>
            <person name="Gardiner A."/>
            <person name="Schultz-Larsen T."/>
            <person name="Kemen A.C."/>
            <person name="Balmuth A.L."/>
            <person name="Robert-Seilaniantz A."/>
            <person name="Bailey K."/>
            <person name="Holub E."/>
            <person name="Studholme D.J."/>
            <person name="Maclean D."/>
            <person name="Jones J.D."/>
        </authorList>
    </citation>
    <scope>NUCLEOTIDE SEQUENCE</scope>
</reference>
<dbReference type="EMBL" id="FR824131">
    <property type="protein sequence ID" value="CCA20113.1"/>
    <property type="molecule type" value="Genomic_DNA"/>
</dbReference>
<dbReference type="AlphaFoldDB" id="F0WFX9"/>
<accession>F0WFX9</accession>
<organism evidence="1">
    <name type="scientific">Albugo laibachii Nc14</name>
    <dbReference type="NCBI Taxonomy" id="890382"/>
    <lineage>
        <taxon>Eukaryota</taxon>
        <taxon>Sar</taxon>
        <taxon>Stramenopiles</taxon>
        <taxon>Oomycota</taxon>
        <taxon>Peronosporomycetes</taxon>
        <taxon>Albuginales</taxon>
        <taxon>Albuginaceae</taxon>
        <taxon>Albugo</taxon>
    </lineage>
</organism>
<sequence length="113" mass="12928">MPKRSLDDYLRRDASHYRITCVHGSSIDFVVQCKNNIGMSACAVMDCILYLGSFTGTNGYRRNDRIEEAGSSDSALSFRLPQRFLLLVLSRSIELFKLTDWSVFTERSERTGY</sequence>
<protein>
    <submittedName>
        <fullName evidence="1">AlNc14C86G5512 protein</fullName>
    </submittedName>
</protein>
<proteinExistence type="predicted"/>
<evidence type="ECO:0000313" key="1">
    <source>
        <dbReference type="EMBL" id="CCA20113.1"/>
    </source>
</evidence>
<reference evidence="1" key="2">
    <citation type="submission" date="2011-02" db="EMBL/GenBank/DDBJ databases">
        <authorList>
            <person name="MacLean D."/>
        </authorList>
    </citation>
    <scope>NUCLEOTIDE SEQUENCE</scope>
</reference>